<dbReference type="AlphaFoldDB" id="A0A930UES6"/>
<dbReference type="EMBL" id="JADHEC010000031">
    <property type="protein sequence ID" value="MBF2709439.1"/>
    <property type="molecule type" value="Genomic_DNA"/>
</dbReference>
<dbReference type="InterPro" id="IPR029032">
    <property type="entry name" value="AhpD-like"/>
</dbReference>
<reference evidence="1" key="1">
    <citation type="submission" date="2020-11" db="EMBL/GenBank/DDBJ databases">
        <title>Genome of Flavobacterium soyangense.</title>
        <authorList>
            <person name="Liu Q."/>
            <person name="Xin Y.-H."/>
        </authorList>
    </citation>
    <scope>NUCLEOTIDE SEQUENCE</scope>
    <source>
        <strain evidence="1">CGMCC 1.13493</strain>
    </source>
</reference>
<protein>
    <submittedName>
        <fullName evidence="1">Carboxymuconolactone decarboxylase family protein</fullName>
    </submittedName>
</protein>
<dbReference type="PANTHER" id="PTHR35446">
    <property type="entry name" value="SI:CH211-175M2.5"/>
    <property type="match status" value="1"/>
</dbReference>
<sequence>MARLRTIHPDNADGKTKRLFNTVQHKLGKVPNMLRIMGNSPAVLEGYLSFSAALNENSIGAELNELIALTVANENGSNYCHVAHFYQGEKIICLDIVTLEHAIHGESHDPKINTALKFALEVIASKGKVSDKMINEIKSAGYDDTQISEIVGTVALNIFTDYFNNVAQTDIDGPVLPIY</sequence>
<dbReference type="SUPFAM" id="SSF69118">
    <property type="entry name" value="AhpD-like"/>
    <property type="match status" value="1"/>
</dbReference>
<comment type="caution">
    <text evidence="1">The sequence shown here is derived from an EMBL/GenBank/DDBJ whole genome shotgun (WGS) entry which is preliminary data.</text>
</comment>
<keyword evidence="2" id="KW-1185">Reference proteome</keyword>
<evidence type="ECO:0000313" key="2">
    <source>
        <dbReference type="Proteomes" id="UP000646211"/>
    </source>
</evidence>
<dbReference type="RefSeq" id="WP_194312679.1">
    <property type="nucleotide sequence ID" value="NZ_JADHEC010000031.1"/>
</dbReference>
<evidence type="ECO:0000313" key="1">
    <source>
        <dbReference type="EMBL" id="MBF2709439.1"/>
    </source>
</evidence>
<dbReference type="Gene3D" id="1.20.1290.10">
    <property type="entry name" value="AhpD-like"/>
    <property type="match status" value="1"/>
</dbReference>
<accession>A0A930UES6</accession>
<organism evidence="1 2">
    <name type="scientific">Flavobacterium soyangense</name>
    <dbReference type="NCBI Taxonomy" id="2023265"/>
    <lineage>
        <taxon>Bacteria</taxon>
        <taxon>Pseudomonadati</taxon>
        <taxon>Bacteroidota</taxon>
        <taxon>Flavobacteriia</taxon>
        <taxon>Flavobacteriales</taxon>
        <taxon>Flavobacteriaceae</taxon>
        <taxon>Flavobacterium</taxon>
    </lineage>
</organism>
<name>A0A930UES6_9FLAO</name>
<proteinExistence type="predicted"/>
<dbReference type="PANTHER" id="PTHR35446:SF3">
    <property type="entry name" value="CMD DOMAIN-CONTAINING PROTEIN"/>
    <property type="match status" value="1"/>
</dbReference>
<dbReference type="Proteomes" id="UP000646211">
    <property type="component" value="Unassembled WGS sequence"/>
</dbReference>
<gene>
    <name evidence="1" type="ORF">IR213_12680</name>
</gene>